<comment type="caution">
    <text evidence="14">The sequence shown here is derived from an EMBL/GenBank/DDBJ whole genome shotgun (WGS) entry which is preliminary data.</text>
</comment>
<dbReference type="GO" id="GO:0005886">
    <property type="term" value="C:plasma membrane"/>
    <property type="evidence" value="ECO:0007669"/>
    <property type="project" value="UniProtKB-SubCell"/>
</dbReference>
<evidence type="ECO:0000256" key="10">
    <source>
        <dbReference type="PIRNR" id="PIRNR003097"/>
    </source>
</evidence>
<proteinExistence type="inferred from homology"/>
<evidence type="ECO:0000256" key="8">
    <source>
        <dbReference type="ARBA" id="ARBA00023136"/>
    </source>
</evidence>
<dbReference type="Proteomes" id="UP000176493">
    <property type="component" value="Unassembled WGS sequence"/>
</dbReference>
<evidence type="ECO:0000256" key="1">
    <source>
        <dbReference type="ARBA" id="ARBA00004651"/>
    </source>
</evidence>
<evidence type="ECO:0000313" key="15">
    <source>
        <dbReference type="Proteomes" id="UP000176493"/>
    </source>
</evidence>
<dbReference type="PIRSF" id="PIRSF003097">
    <property type="entry name" value="FtsX"/>
    <property type="match status" value="1"/>
</dbReference>
<evidence type="ECO:0000313" key="14">
    <source>
        <dbReference type="EMBL" id="OHA22013.1"/>
    </source>
</evidence>
<feature type="transmembrane region" description="Helical" evidence="11">
    <location>
        <begin position="21"/>
        <end position="48"/>
    </location>
</feature>
<evidence type="ECO:0000259" key="12">
    <source>
        <dbReference type="Pfam" id="PF02687"/>
    </source>
</evidence>
<feature type="domain" description="ABC3 transporter permease C-terminal" evidence="12">
    <location>
        <begin position="188"/>
        <end position="307"/>
    </location>
</feature>
<evidence type="ECO:0000256" key="6">
    <source>
        <dbReference type="ARBA" id="ARBA00022692"/>
    </source>
</evidence>
<feature type="domain" description="FtsX extracellular" evidence="13">
    <location>
        <begin position="59"/>
        <end position="146"/>
    </location>
</feature>
<keyword evidence="7 11" id="KW-1133">Transmembrane helix</keyword>
<accession>A0A1G2MDW5</accession>
<feature type="transmembrane region" description="Helical" evidence="11">
    <location>
        <begin position="274"/>
        <end position="302"/>
    </location>
</feature>
<keyword evidence="5 10" id="KW-0132">Cell division</keyword>
<comment type="subcellular location">
    <subcellularLocation>
        <location evidence="1">Cell membrane</location>
        <topology evidence="1">Multi-pass membrane protein</topology>
    </subcellularLocation>
</comment>
<dbReference type="InterPro" id="IPR004513">
    <property type="entry name" value="FtsX"/>
</dbReference>
<organism evidence="14 15">
    <name type="scientific">Candidatus Taylorbacteria bacterium RIFCSPHIGHO2_02_49_25</name>
    <dbReference type="NCBI Taxonomy" id="1802305"/>
    <lineage>
        <taxon>Bacteria</taxon>
        <taxon>Candidatus Tayloriibacteriota</taxon>
    </lineage>
</organism>
<dbReference type="EMBL" id="MHRJ01000033">
    <property type="protein sequence ID" value="OHA22013.1"/>
    <property type="molecule type" value="Genomic_DNA"/>
</dbReference>
<sequence length="308" mass="34092">MLWTSIKRVIKAGTVSFYRNGFVSLSSVFIMTITLFVIGGVIFLSVLLSASLEEIKNKVDVNVYFLTSASEEDILALKKVLTKLPEVRSIEYISREQALLNFKKRHERDELTLQALQELPDNPLGAVLNIRAKEPSQYAGIADFLKDEGALSANSAPIIDEVNYYDHKAAIDKLSNIIRSARTLGLALALLLVVASISIAFNTIRLAIYISREEIGVMRLVGASDKYIRGPFVVSGILYGVCAALITLALFYPLTYYLGDATENFFSGLNVFRYYVAHFGEFFLIIAGSGIVFGALSSFLAVRRYLNV</sequence>
<comment type="similarity">
    <text evidence="2 10">Belongs to the ABC-4 integral membrane protein family. FtsX subfamily.</text>
</comment>
<feature type="transmembrane region" description="Helical" evidence="11">
    <location>
        <begin position="184"/>
        <end position="211"/>
    </location>
</feature>
<evidence type="ECO:0000256" key="7">
    <source>
        <dbReference type="ARBA" id="ARBA00022989"/>
    </source>
</evidence>
<evidence type="ECO:0000256" key="11">
    <source>
        <dbReference type="SAM" id="Phobius"/>
    </source>
</evidence>
<feature type="transmembrane region" description="Helical" evidence="11">
    <location>
        <begin position="232"/>
        <end position="254"/>
    </location>
</feature>
<evidence type="ECO:0000256" key="9">
    <source>
        <dbReference type="ARBA" id="ARBA00023306"/>
    </source>
</evidence>
<dbReference type="InterPro" id="IPR040690">
    <property type="entry name" value="FtsX_ECD"/>
</dbReference>
<evidence type="ECO:0000256" key="2">
    <source>
        <dbReference type="ARBA" id="ARBA00007379"/>
    </source>
</evidence>
<gene>
    <name evidence="14" type="ORF">A2W52_01300</name>
</gene>
<dbReference type="PANTHER" id="PTHR47755:SF1">
    <property type="entry name" value="CELL DIVISION PROTEIN FTSX"/>
    <property type="match status" value="1"/>
</dbReference>
<evidence type="ECO:0000256" key="5">
    <source>
        <dbReference type="ARBA" id="ARBA00022618"/>
    </source>
</evidence>
<dbReference type="GO" id="GO:0051301">
    <property type="term" value="P:cell division"/>
    <property type="evidence" value="ECO:0007669"/>
    <property type="project" value="UniProtKB-KW"/>
</dbReference>
<dbReference type="AlphaFoldDB" id="A0A1G2MDW5"/>
<keyword evidence="6 11" id="KW-0812">Transmembrane</keyword>
<dbReference type="Pfam" id="PF02687">
    <property type="entry name" value="FtsX"/>
    <property type="match status" value="1"/>
</dbReference>
<evidence type="ECO:0000259" key="13">
    <source>
        <dbReference type="Pfam" id="PF18075"/>
    </source>
</evidence>
<dbReference type="Pfam" id="PF18075">
    <property type="entry name" value="FtsX_ECD"/>
    <property type="match status" value="1"/>
</dbReference>
<keyword evidence="8 10" id="KW-0472">Membrane</keyword>
<keyword evidence="9 10" id="KW-0131">Cell cycle</keyword>
<keyword evidence="4 10" id="KW-1003">Cell membrane</keyword>
<name>A0A1G2MDW5_9BACT</name>
<dbReference type="Gene3D" id="3.30.70.3040">
    <property type="match status" value="1"/>
</dbReference>
<reference evidence="14 15" key="1">
    <citation type="journal article" date="2016" name="Nat. Commun.">
        <title>Thousands of microbial genomes shed light on interconnected biogeochemical processes in an aquifer system.</title>
        <authorList>
            <person name="Anantharaman K."/>
            <person name="Brown C.T."/>
            <person name="Hug L.A."/>
            <person name="Sharon I."/>
            <person name="Castelle C.J."/>
            <person name="Probst A.J."/>
            <person name="Thomas B.C."/>
            <person name="Singh A."/>
            <person name="Wilkins M.J."/>
            <person name="Karaoz U."/>
            <person name="Brodie E.L."/>
            <person name="Williams K.H."/>
            <person name="Hubbard S.S."/>
            <person name="Banfield J.F."/>
        </authorList>
    </citation>
    <scope>NUCLEOTIDE SEQUENCE [LARGE SCALE GENOMIC DNA]</scope>
</reference>
<dbReference type="InterPro" id="IPR003838">
    <property type="entry name" value="ABC3_permease_C"/>
</dbReference>
<evidence type="ECO:0000256" key="3">
    <source>
        <dbReference type="ARBA" id="ARBA00021907"/>
    </source>
</evidence>
<evidence type="ECO:0000256" key="4">
    <source>
        <dbReference type="ARBA" id="ARBA00022475"/>
    </source>
</evidence>
<dbReference type="PANTHER" id="PTHR47755">
    <property type="entry name" value="CELL DIVISION PROTEIN FTSX"/>
    <property type="match status" value="1"/>
</dbReference>
<protein>
    <recommendedName>
        <fullName evidence="3 10">Cell division protein FtsX</fullName>
    </recommendedName>
</protein>